<dbReference type="PANTHER" id="PTHR32002:SF35">
    <property type="entry name" value="PROTEIN NLP6"/>
    <property type="match status" value="1"/>
</dbReference>
<evidence type="ECO:0000313" key="2">
    <source>
        <dbReference type="EMBL" id="KAE9451869.1"/>
    </source>
</evidence>
<comment type="caution">
    <text evidence="2">The sequence shown here is derived from an EMBL/GenBank/DDBJ whole genome shotgun (WGS) entry which is preliminary data.</text>
</comment>
<dbReference type="GO" id="GO:0003700">
    <property type="term" value="F:DNA-binding transcription factor activity"/>
    <property type="evidence" value="ECO:0007669"/>
    <property type="project" value="InterPro"/>
</dbReference>
<name>A0A6A4L9B8_9ERIC</name>
<protein>
    <submittedName>
        <fullName evidence="2">Uncharacterized protein</fullName>
    </submittedName>
</protein>
<accession>A0A6A4L9B8</accession>
<evidence type="ECO:0000313" key="3">
    <source>
        <dbReference type="Proteomes" id="UP000428333"/>
    </source>
</evidence>
<dbReference type="InterPro" id="IPR045012">
    <property type="entry name" value="NLP"/>
</dbReference>
<dbReference type="EMBL" id="QEFC01002473">
    <property type="protein sequence ID" value="KAE9451869.1"/>
    <property type="molecule type" value="Genomic_DNA"/>
</dbReference>
<dbReference type="AlphaFoldDB" id="A0A6A4L9B8"/>
<organism evidence="2 3">
    <name type="scientific">Rhododendron williamsianum</name>
    <dbReference type="NCBI Taxonomy" id="262921"/>
    <lineage>
        <taxon>Eukaryota</taxon>
        <taxon>Viridiplantae</taxon>
        <taxon>Streptophyta</taxon>
        <taxon>Embryophyta</taxon>
        <taxon>Tracheophyta</taxon>
        <taxon>Spermatophyta</taxon>
        <taxon>Magnoliopsida</taxon>
        <taxon>eudicotyledons</taxon>
        <taxon>Gunneridae</taxon>
        <taxon>Pentapetalae</taxon>
        <taxon>asterids</taxon>
        <taxon>Ericales</taxon>
        <taxon>Ericaceae</taxon>
        <taxon>Ericoideae</taxon>
        <taxon>Rhodoreae</taxon>
        <taxon>Rhododendron</taxon>
    </lineage>
</organism>
<dbReference type="PANTHER" id="PTHR32002">
    <property type="entry name" value="PROTEIN NLP8"/>
    <property type="match status" value="1"/>
</dbReference>
<feature type="non-terminal residue" evidence="2">
    <location>
        <position position="1"/>
    </location>
</feature>
<feature type="region of interest" description="Disordered" evidence="1">
    <location>
        <begin position="310"/>
        <end position="329"/>
    </location>
</feature>
<dbReference type="Proteomes" id="UP000428333">
    <property type="component" value="Linkage Group LG09"/>
</dbReference>
<keyword evidence="3" id="KW-1185">Reference proteome</keyword>
<dbReference type="OrthoDB" id="1747617at2759"/>
<evidence type="ECO:0000256" key="1">
    <source>
        <dbReference type="SAM" id="MobiDB-lite"/>
    </source>
</evidence>
<gene>
    <name evidence="2" type="ORF">C3L33_16230</name>
</gene>
<sequence length="411" mass="47465">MAQCGLGQEQEQEDFHPDFKEYMERELKYSRLCESPDKNPDYYWEGINMQKSSLLCEYRMRMCREYNNYFYADAQSGEEQLGLPGRVFLNQLPESTPDVEHYSLKEYPQRDLALEYMERELSRLETSDKPPPGFESDLPKRSWEGIGWVFWNRQDDDDLSANMAAHCLATNNLRGPLPCNWFSCFLVEFRQVLPLDAPLRDYNSFYADAESGEEQLGLPGRVFLNQLPESTPKLEHYILKEYPQRKLAIRCCIKYSWGLPVFECSNHTCVGVLEIVCVETQIWHNEEFQGRLNDIFQSVVTAERNIPVVSSSKEGKRKMRGRKHQKGGPRIDIPIEEILKCSDMYRDDAAAALNGGLEAIATIKAINTGWLHPTINQCNLESDVTFDTVPNVKKEHEVHVGTCFSPSFRKL</sequence>
<proteinExistence type="predicted"/>
<feature type="compositionally biased region" description="Basic residues" evidence="1">
    <location>
        <begin position="315"/>
        <end position="327"/>
    </location>
</feature>
<reference evidence="2 3" key="1">
    <citation type="journal article" date="2019" name="Genome Biol. Evol.">
        <title>The Rhododendron genome and chromosomal organization provide insight into shared whole-genome duplications across the heath family (Ericaceae).</title>
        <authorList>
            <person name="Soza V.L."/>
            <person name="Lindsley D."/>
            <person name="Waalkes A."/>
            <person name="Ramage E."/>
            <person name="Patwardhan R.P."/>
            <person name="Burton J.N."/>
            <person name="Adey A."/>
            <person name="Kumar A."/>
            <person name="Qiu R."/>
            <person name="Shendure J."/>
            <person name="Hall B."/>
        </authorList>
    </citation>
    <scope>NUCLEOTIDE SEQUENCE [LARGE SCALE GENOMIC DNA]</scope>
    <source>
        <strain evidence="2">RSF 1966-606</strain>
    </source>
</reference>